<organism evidence="6 7">
    <name type="scientific">Aestuariibaculum marinum</name>
    <dbReference type="NCBI Taxonomy" id="2683592"/>
    <lineage>
        <taxon>Bacteria</taxon>
        <taxon>Pseudomonadati</taxon>
        <taxon>Bacteroidota</taxon>
        <taxon>Flavobacteriia</taxon>
        <taxon>Flavobacteriales</taxon>
        <taxon>Flavobacteriaceae</taxon>
    </lineage>
</organism>
<name>A0A8J6UCL7_9FLAO</name>
<dbReference type="InterPro" id="IPR001046">
    <property type="entry name" value="NRAMP_fam"/>
</dbReference>
<protein>
    <submittedName>
        <fullName evidence="6">Divalent metal cation transporter</fullName>
    </submittedName>
</protein>
<comment type="subcellular location">
    <subcellularLocation>
        <location evidence="1">Membrane</location>
        <topology evidence="1">Multi-pass membrane protein</topology>
    </subcellularLocation>
</comment>
<keyword evidence="4 5" id="KW-0472">Membrane</keyword>
<evidence type="ECO:0000256" key="4">
    <source>
        <dbReference type="ARBA" id="ARBA00023136"/>
    </source>
</evidence>
<feature type="transmembrane region" description="Helical" evidence="5">
    <location>
        <begin position="121"/>
        <end position="142"/>
    </location>
</feature>
<evidence type="ECO:0000256" key="3">
    <source>
        <dbReference type="ARBA" id="ARBA00022989"/>
    </source>
</evidence>
<dbReference type="Proteomes" id="UP000621516">
    <property type="component" value="Unassembled WGS sequence"/>
</dbReference>
<dbReference type="GO" id="GO:0005384">
    <property type="term" value="F:manganese ion transmembrane transporter activity"/>
    <property type="evidence" value="ECO:0007669"/>
    <property type="project" value="TreeGrafter"/>
</dbReference>
<accession>A0A8J6UCL7</accession>
<dbReference type="GO" id="GO:0034755">
    <property type="term" value="P:iron ion transmembrane transport"/>
    <property type="evidence" value="ECO:0007669"/>
    <property type="project" value="TreeGrafter"/>
</dbReference>
<evidence type="ECO:0000256" key="2">
    <source>
        <dbReference type="ARBA" id="ARBA00022692"/>
    </source>
</evidence>
<evidence type="ECO:0000256" key="5">
    <source>
        <dbReference type="SAM" id="Phobius"/>
    </source>
</evidence>
<evidence type="ECO:0000313" key="6">
    <source>
        <dbReference type="EMBL" id="MBD0825043.1"/>
    </source>
</evidence>
<feature type="transmembrane region" description="Helical" evidence="5">
    <location>
        <begin position="236"/>
        <end position="257"/>
    </location>
</feature>
<dbReference type="PANTHER" id="PTHR11706">
    <property type="entry name" value="SOLUTE CARRIER PROTEIN FAMILY 11 MEMBER"/>
    <property type="match status" value="1"/>
</dbReference>
<feature type="transmembrane region" description="Helical" evidence="5">
    <location>
        <begin position="285"/>
        <end position="306"/>
    </location>
</feature>
<dbReference type="AlphaFoldDB" id="A0A8J6UCL7"/>
<dbReference type="RefSeq" id="WP_188224337.1">
    <property type="nucleotide sequence ID" value="NZ_JACVXD010000009.1"/>
</dbReference>
<feature type="transmembrane region" description="Helical" evidence="5">
    <location>
        <begin position="81"/>
        <end position="109"/>
    </location>
</feature>
<keyword evidence="7" id="KW-1185">Reference proteome</keyword>
<feature type="transmembrane region" description="Helical" evidence="5">
    <location>
        <begin position="154"/>
        <end position="172"/>
    </location>
</feature>
<evidence type="ECO:0000313" key="7">
    <source>
        <dbReference type="Proteomes" id="UP000621516"/>
    </source>
</evidence>
<feature type="transmembrane region" description="Helical" evidence="5">
    <location>
        <begin position="192"/>
        <end position="216"/>
    </location>
</feature>
<reference evidence="6 7" key="1">
    <citation type="journal article" date="2018" name="J. Microbiol.">
        <title>Aestuariibaculum marinum sp. nov., a marine bacterium isolated from seawater in South Korea.</title>
        <authorList>
            <person name="Choi J."/>
            <person name="Lee D."/>
            <person name="Jang J.H."/>
            <person name="Cha S."/>
            <person name="Seo T."/>
        </authorList>
    </citation>
    <scope>NUCLEOTIDE SEQUENCE [LARGE SCALE GENOMIC DNA]</scope>
    <source>
        <strain evidence="6 7">IP7</strain>
    </source>
</reference>
<dbReference type="GO" id="GO:0015086">
    <property type="term" value="F:cadmium ion transmembrane transporter activity"/>
    <property type="evidence" value="ECO:0007669"/>
    <property type="project" value="TreeGrafter"/>
</dbReference>
<feature type="transmembrane region" description="Helical" evidence="5">
    <location>
        <begin position="392"/>
        <end position="411"/>
    </location>
</feature>
<feature type="transmembrane region" description="Helical" evidence="5">
    <location>
        <begin position="353"/>
        <end position="376"/>
    </location>
</feature>
<keyword evidence="2 5" id="KW-0812">Transmembrane</keyword>
<dbReference type="EMBL" id="JACVXD010000009">
    <property type="protein sequence ID" value="MBD0825043.1"/>
    <property type="molecule type" value="Genomic_DNA"/>
</dbReference>
<feature type="transmembrane region" description="Helical" evidence="5">
    <location>
        <begin position="37"/>
        <end position="60"/>
    </location>
</feature>
<comment type="caution">
    <text evidence="6">The sequence shown here is derived from an EMBL/GenBank/DDBJ whole genome shotgun (WGS) entry which is preliminary data.</text>
</comment>
<dbReference type="Pfam" id="PF01566">
    <property type="entry name" value="Nramp"/>
    <property type="match status" value="1"/>
</dbReference>
<proteinExistence type="predicted"/>
<gene>
    <name evidence="6" type="ORF">ICJ85_13555</name>
</gene>
<dbReference type="GO" id="GO:0005886">
    <property type="term" value="C:plasma membrane"/>
    <property type="evidence" value="ECO:0007669"/>
    <property type="project" value="TreeGrafter"/>
</dbReference>
<feature type="transmembrane region" description="Helical" evidence="5">
    <location>
        <begin position="327"/>
        <end position="347"/>
    </location>
</feature>
<evidence type="ECO:0000256" key="1">
    <source>
        <dbReference type="ARBA" id="ARBA00004141"/>
    </source>
</evidence>
<dbReference type="PANTHER" id="PTHR11706:SF3">
    <property type="entry name" value="METAL ION TRANSPORT PROTEIN"/>
    <property type="match status" value="1"/>
</dbReference>
<sequence length="414" mass="45763">MIAKLKNLGPGLLFAGAAVGVSHLVQSTRAGADFGMGLLWALLVVNLFKYPFFQFGPRYATATGESLLEGYKKLGRSILTIYYILNLATMFTIQAAVTIVTAGLATNLFGNFGSLSIGEKMIFSTEIWTMVILLICVTLLTIGKYKLLDRLMKVIIITLTISTFAAVCIALSNTHQPVSLTQIIPDNSLDIAFLIAFMGWMPAPLDVSVWQSLWAVQKNEDTKQYTPESSLFDFNIGYLSTIVIGIGFLLLGTLVMYKSGESFSPSASVFSGQLITLYTKNLGNWAYIIIGVAAFTTMFSTTLTTLDASPRAMAKATKLLFKKETKLNYTFWMTLLTIGSIYIFFFLASEMGMLIQIATILSFITAPFFAIINYILISSKHTPKSWQPSKQLHILSWFGIIFLIGFSIWYLSTL</sequence>
<keyword evidence="3 5" id="KW-1133">Transmembrane helix</keyword>
<dbReference type="Gene3D" id="1.20.1740.10">
    <property type="entry name" value="Amino acid/polyamine transporter I"/>
    <property type="match status" value="1"/>
</dbReference>